<comment type="caution">
    <text evidence="1">The sequence shown here is derived from an EMBL/GenBank/DDBJ whole genome shotgun (WGS) entry which is preliminary data.</text>
</comment>
<name>A0ACC2MHS2_PERAE</name>
<reference evidence="1 2" key="1">
    <citation type="journal article" date="2022" name="Hortic Res">
        <title>A haplotype resolved chromosomal level avocado genome allows analysis of novel avocado genes.</title>
        <authorList>
            <person name="Nath O."/>
            <person name="Fletcher S.J."/>
            <person name="Hayward A."/>
            <person name="Shaw L.M."/>
            <person name="Masouleh A.K."/>
            <person name="Furtado A."/>
            <person name="Henry R.J."/>
            <person name="Mitter N."/>
        </authorList>
    </citation>
    <scope>NUCLEOTIDE SEQUENCE [LARGE SCALE GENOMIC DNA]</scope>
    <source>
        <strain evidence="2">cv. Hass</strain>
    </source>
</reference>
<evidence type="ECO:0000313" key="1">
    <source>
        <dbReference type="EMBL" id="KAJ8645262.1"/>
    </source>
</evidence>
<accession>A0ACC2MHS2</accession>
<proteinExistence type="predicted"/>
<gene>
    <name evidence="1" type="ORF">MRB53_007010</name>
</gene>
<evidence type="ECO:0000313" key="2">
    <source>
        <dbReference type="Proteomes" id="UP001234297"/>
    </source>
</evidence>
<dbReference type="EMBL" id="CM056810">
    <property type="protein sequence ID" value="KAJ8645262.1"/>
    <property type="molecule type" value="Genomic_DNA"/>
</dbReference>
<sequence>MWAPIIITEETAIHVNPLSLPSTSLHIRTLPTIKTTLCNAQHSPAKTAKFPLFDWSQPNTPQNPLSFSGFLTIEKFHATFLLTFPQCLCSPSISLAISAIDPPHASLQPGFSSIFFPNLVSIEMASRKKEDEKLEKIIRGLLKLPGNKRCINCNSLGPQYVCTNFWTFVCTTCSGIHREFTHRVKSVSMAKFTPEEVSSLQRGGNERAREVYFKEWNPQRHLAPDSSNDERLRTFIKHIYVDKRYSGENTINKNHMVKGDKEGTTEFRRAETIHSVSRSLSLDAQSSPGGKNDERNLRFNYSCRSSGHDQGSQRFSSFMRTLRNFEVVDDRFRDDDKVRNGSKNRTSEDLRFTDGKSKTEGMSRVYGKDMAMSTPPTVRPVKDSLGKNTPSLQVAESPQAAGGRSTDGALDTQKAASSNDLRSTDANVVEPKMVDTGSLIDFDADPEPPPATAPNDTSTGQSVQQPTMSSSIDSMWASFGFGTQEKAPHSPPKAKTLESSLSELLAPTTAPVGNMPSSPNSGVNSAVKAGDGGQLLTTQKNQPASFTAYETTQSGVPQSIPRHGGAPSSQSISSSLVPNAQGSFIAQLKLPSQDGPNLSLEATTTPPSKAPPTEAKPVGRKELPADLFTFTYSPAPVPVRGWQSAPSHGTAFGMQYSAAMAMPSFHPPSRSTNPFDLPSGPTQLDSPRFPSMSALQGSLQNMEVHSPLARTTSLGTPSPTLLHNSSFGTPSQRMVPPQLPTYHPSAGFPSVYMMQQAHGNISPLRHQGVDGFGSQGNPFCIKGVDQQQMATNNTNLGTSNSVSSLGGNPFG</sequence>
<protein>
    <submittedName>
        <fullName evidence="1">Uncharacterized protein</fullName>
    </submittedName>
</protein>
<dbReference type="Proteomes" id="UP001234297">
    <property type="component" value="Chromosome 2"/>
</dbReference>
<organism evidence="1 2">
    <name type="scientific">Persea americana</name>
    <name type="common">Avocado</name>
    <dbReference type="NCBI Taxonomy" id="3435"/>
    <lineage>
        <taxon>Eukaryota</taxon>
        <taxon>Viridiplantae</taxon>
        <taxon>Streptophyta</taxon>
        <taxon>Embryophyta</taxon>
        <taxon>Tracheophyta</taxon>
        <taxon>Spermatophyta</taxon>
        <taxon>Magnoliopsida</taxon>
        <taxon>Magnoliidae</taxon>
        <taxon>Laurales</taxon>
        <taxon>Lauraceae</taxon>
        <taxon>Persea</taxon>
    </lineage>
</organism>
<keyword evidence="2" id="KW-1185">Reference proteome</keyword>